<evidence type="ECO:0000259" key="2">
    <source>
        <dbReference type="Pfam" id="PF00047"/>
    </source>
</evidence>
<dbReference type="Pfam" id="PF00047">
    <property type="entry name" value="ig"/>
    <property type="match status" value="1"/>
</dbReference>
<name>A0A7M7PFJ6_STRPU</name>
<feature type="transmembrane region" description="Helical" evidence="1">
    <location>
        <begin position="285"/>
        <end position="309"/>
    </location>
</feature>
<dbReference type="SUPFAM" id="SSF48726">
    <property type="entry name" value="Immunoglobulin"/>
    <property type="match status" value="1"/>
</dbReference>
<dbReference type="InterPro" id="IPR013783">
    <property type="entry name" value="Ig-like_fold"/>
</dbReference>
<feature type="domain" description="Immunoglobulin-like beta-sandwich" evidence="2">
    <location>
        <begin position="80"/>
        <end position="119"/>
    </location>
</feature>
<dbReference type="InParanoid" id="A0A7M7PFJ6"/>
<evidence type="ECO:0000313" key="4">
    <source>
        <dbReference type="Proteomes" id="UP000007110"/>
    </source>
</evidence>
<feature type="transmembrane region" description="Helical" evidence="1">
    <location>
        <begin position="7"/>
        <end position="28"/>
    </location>
</feature>
<keyword evidence="4" id="KW-1185">Reference proteome</keyword>
<keyword evidence="1" id="KW-0812">Transmembrane</keyword>
<dbReference type="InterPro" id="IPR036179">
    <property type="entry name" value="Ig-like_dom_sf"/>
</dbReference>
<reference evidence="4" key="1">
    <citation type="submission" date="2015-02" db="EMBL/GenBank/DDBJ databases">
        <title>Genome sequencing for Strongylocentrotus purpuratus.</title>
        <authorList>
            <person name="Murali S."/>
            <person name="Liu Y."/>
            <person name="Vee V."/>
            <person name="English A."/>
            <person name="Wang M."/>
            <person name="Skinner E."/>
            <person name="Han Y."/>
            <person name="Muzny D.M."/>
            <person name="Worley K.C."/>
            <person name="Gibbs R.A."/>
        </authorList>
    </citation>
    <scope>NUCLEOTIDE SEQUENCE</scope>
</reference>
<sequence>MICNAKFPGIFLIFSVIIVFALCTHVRLHEGDLAALEFIFPYQNNFTFTIQIGTRYPFYYSRTGTIYSPGLTEDQVGRFSVQTTKEGDETTSIHVQIVNTTREDAGTYICLVTDTRHAYSVTIKRIALNIDYTPGKASCTFETVAKTTEGWAFLTCTALLGSQSGLFDCYQECEKIPPRNEINQNRSRFWQTFWVRKSLPGVCCTSLYTKRRGLRQCDDFKWNFLEKPATDMTLCLLNGKDTYIETSESPTNKPLSFTSKIKNAPFSTEMGDKVSCTNINVHWEALAKSFICISLGLGIVVIFLVICLLKQKRKNRYSQNHNVCETVRLNMQSNENEISFLSHHQNTQTDEVHETQNSEIRRQPLKFVDPYQEYVKHLS</sequence>
<evidence type="ECO:0000256" key="1">
    <source>
        <dbReference type="SAM" id="Phobius"/>
    </source>
</evidence>
<protein>
    <recommendedName>
        <fullName evidence="2">Immunoglobulin-like beta-sandwich domain-containing protein</fullName>
    </recommendedName>
</protein>
<dbReference type="EnsemblMetazoa" id="XM_030994522">
    <property type="protein sequence ID" value="XP_030850382"/>
    <property type="gene ID" value="LOC115928022"/>
</dbReference>
<dbReference type="AlphaFoldDB" id="A0A7M7PFJ6"/>
<dbReference type="RefSeq" id="XP_030850382.1">
    <property type="nucleotide sequence ID" value="XM_030994522.1"/>
</dbReference>
<organism evidence="3 4">
    <name type="scientific">Strongylocentrotus purpuratus</name>
    <name type="common">Purple sea urchin</name>
    <dbReference type="NCBI Taxonomy" id="7668"/>
    <lineage>
        <taxon>Eukaryota</taxon>
        <taxon>Metazoa</taxon>
        <taxon>Echinodermata</taxon>
        <taxon>Eleutherozoa</taxon>
        <taxon>Echinozoa</taxon>
        <taxon>Echinoidea</taxon>
        <taxon>Euechinoidea</taxon>
        <taxon>Echinacea</taxon>
        <taxon>Camarodonta</taxon>
        <taxon>Echinidea</taxon>
        <taxon>Strongylocentrotidae</taxon>
        <taxon>Strongylocentrotus</taxon>
    </lineage>
</organism>
<dbReference type="Proteomes" id="UP000007110">
    <property type="component" value="Unassembled WGS sequence"/>
</dbReference>
<proteinExistence type="predicted"/>
<dbReference type="Gene3D" id="2.60.40.10">
    <property type="entry name" value="Immunoglobulins"/>
    <property type="match status" value="1"/>
</dbReference>
<dbReference type="InterPro" id="IPR013151">
    <property type="entry name" value="Immunoglobulin_dom"/>
</dbReference>
<keyword evidence="1" id="KW-1133">Transmembrane helix</keyword>
<evidence type="ECO:0000313" key="3">
    <source>
        <dbReference type="EnsemblMetazoa" id="XP_030850382"/>
    </source>
</evidence>
<dbReference type="GeneID" id="115928022"/>
<dbReference type="KEGG" id="spu:115928022"/>
<accession>A0A7M7PFJ6</accession>
<reference evidence="3" key="2">
    <citation type="submission" date="2021-01" db="UniProtKB">
        <authorList>
            <consortium name="EnsemblMetazoa"/>
        </authorList>
    </citation>
    <scope>IDENTIFICATION</scope>
</reference>
<keyword evidence="1" id="KW-0472">Membrane</keyword>